<reference evidence="9 10" key="1">
    <citation type="submission" date="2018-05" db="EMBL/GenBank/DDBJ databases">
        <title>Reference genomes for bee gut microbiota database.</title>
        <authorList>
            <person name="Ellegaard K.M."/>
        </authorList>
    </citation>
    <scope>NUCLEOTIDE SEQUENCE [LARGE SCALE GENOMIC DNA]</scope>
    <source>
        <strain evidence="9 10">ESL0177</strain>
    </source>
</reference>
<evidence type="ECO:0000256" key="7">
    <source>
        <dbReference type="SAM" id="SignalP"/>
    </source>
</evidence>
<evidence type="ECO:0000259" key="8">
    <source>
        <dbReference type="Pfam" id="PF01323"/>
    </source>
</evidence>
<gene>
    <name evidence="9" type="ORF">DKK79_00230</name>
</gene>
<dbReference type="EMBL" id="QGLP01000003">
    <property type="protein sequence ID" value="PXZ06589.1"/>
    <property type="molecule type" value="Genomic_DNA"/>
</dbReference>
<feature type="domain" description="DSBA-like thioredoxin" evidence="8">
    <location>
        <begin position="63"/>
        <end position="205"/>
    </location>
</feature>
<comment type="similarity">
    <text evidence="1">Belongs to the thioredoxin family. DsbA subfamily.</text>
</comment>
<evidence type="ECO:0000313" key="10">
    <source>
        <dbReference type="Proteomes" id="UP000247483"/>
    </source>
</evidence>
<keyword evidence="5" id="KW-0676">Redox-active center</keyword>
<feature type="chain" id="PRO_5016075383" description="Thiol:disulfide interchange protein DsbA" evidence="7">
    <location>
        <begin position="20"/>
        <end position="248"/>
    </location>
</feature>
<dbReference type="SUPFAM" id="SSF52833">
    <property type="entry name" value="Thioredoxin-like"/>
    <property type="match status" value="1"/>
</dbReference>
<name>A0A2V4E3Z8_9GAMM</name>
<evidence type="ECO:0000256" key="1">
    <source>
        <dbReference type="ARBA" id="ARBA00005791"/>
    </source>
</evidence>
<dbReference type="PANTHER" id="PTHR35891">
    <property type="entry name" value="THIOL:DISULFIDE INTERCHANGE PROTEIN DSBA"/>
    <property type="match status" value="1"/>
</dbReference>
<dbReference type="InterPro" id="IPR023205">
    <property type="entry name" value="DsbA/DsbL"/>
</dbReference>
<protein>
    <recommendedName>
        <fullName evidence="2">Thiol:disulfide interchange protein DsbA</fullName>
    </recommendedName>
</protein>
<keyword evidence="4" id="KW-1015">Disulfide bond</keyword>
<evidence type="ECO:0000256" key="4">
    <source>
        <dbReference type="ARBA" id="ARBA00023157"/>
    </source>
</evidence>
<dbReference type="InterPro" id="IPR036249">
    <property type="entry name" value="Thioredoxin-like_sf"/>
</dbReference>
<dbReference type="Gene3D" id="3.40.30.10">
    <property type="entry name" value="Glutaredoxin"/>
    <property type="match status" value="1"/>
</dbReference>
<dbReference type="PANTHER" id="PTHR35891:SF2">
    <property type="entry name" value="THIOL:DISULFIDE INTERCHANGE PROTEIN DSBA"/>
    <property type="match status" value="1"/>
</dbReference>
<proteinExistence type="inferred from homology"/>
<dbReference type="AlphaFoldDB" id="A0A2V4E3Z8"/>
<dbReference type="PROSITE" id="PS00194">
    <property type="entry name" value="THIOREDOXIN_1"/>
    <property type="match status" value="1"/>
</dbReference>
<dbReference type="GO" id="GO:0016491">
    <property type="term" value="F:oxidoreductase activity"/>
    <property type="evidence" value="ECO:0007669"/>
    <property type="project" value="InterPro"/>
</dbReference>
<sequence length="248" mass="27395">MKKTLIAIGVLLTSMSSFADEAPINTKNDTQPATASAVSQLEPIESGKQYGVLPFQPSPDKEVVEFFSFNCPSCFKFESEYHVPGEIAKALPNGTQFKRYHLENFGPLAKELAEAWAVANVLGIEDKASDALYKAVQKDRKIKTAEDIKAVFADLGVDAEKFDKTRQSFLVKAFMAQQTEAIKQLSPDSIPTVVVNRKFFVNSQGLNVKSTSNFINDYARVTAYLVGLDPNIKVENDKKSANEDKSKK</sequence>
<dbReference type="CDD" id="cd03019">
    <property type="entry name" value="DsbA_DsbA"/>
    <property type="match status" value="1"/>
</dbReference>
<dbReference type="InterPro" id="IPR001853">
    <property type="entry name" value="DSBA-like_thioredoxin_dom"/>
</dbReference>
<evidence type="ECO:0000256" key="3">
    <source>
        <dbReference type="ARBA" id="ARBA00022729"/>
    </source>
</evidence>
<evidence type="ECO:0000256" key="5">
    <source>
        <dbReference type="ARBA" id="ARBA00023284"/>
    </source>
</evidence>
<dbReference type="RefSeq" id="WP_110422379.1">
    <property type="nucleotide sequence ID" value="NZ_QGLP01000003.1"/>
</dbReference>
<feature type="signal peptide" evidence="7">
    <location>
        <begin position="1"/>
        <end position="19"/>
    </location>
</feature>
<evidence type="ECO:0000256" key="2">
    <source>
        <dbReference type="ARBA" id="ARBA00013831"/>
    </source>
</evidence>
<organism evidence="9 10">
    <name type="scientific">Gilliamella apicola</name>
    <dbReference type="NCBI Taxonomy" id="1196095"/>
    <lineage>
        <taxon>Bacteria</taxon>
        <taxon>Pseudomonadati</taxon>
        <taxon>Pseudomonadota</taxon>
        <taxon>Gammaproteobacteria</taxon>
        <taxon>Orbales</taxon>
        <taxon>Orbaceae</taxon>
        <taxon>Gilliamella</taxon>
    </lineage>
</organism>
<feature type="disulfide bond" description="Redox-active" evidence="6">
    <location>
        <begin position="71"/>
        <end position="74"/>
    </location>
</feature>
<evidence type="ECO:0000313" key="9">
    <source>
        <dbReference type="EMBL" id="PXZ06589.1"/>
    </source>
</evidence>
<evidence type="ECO:0000256" key="6">
    <source>
        <dbReference type="PIRSR" id="PIRSR001488-1"/>
    </source>
</evidence>
<dbReference type="Pfam" id="PF01323">
    <property type="entry name" value="DSBA"/>
    <property type="match status" value="1"/>
</dbReference>
<dbReference type="InterPro" id="IPR017937">
    <property type="entry name" value="Thioredoxin_CS"/>
</dbReference>
<comment type="caution">
    <text evidence="9">The sequence shown here is derived from an EMBL/GenBank/DDBJ whole genome shotgun (WGS) entry which is preliminary data.</text>
</comment>
<accession>A0A2V4E3Z8</accession>
<dbReference type="InterPro" id="IPR050824">
    <property type="entry name" value="Thiol_disulfide_DsbA"/>
</dbReference>
<dbReference type="Proteomes" id="UP000247483">
    <property type="component" value="Unassembled WGS sequence"/>
</dbReference>
<keyword evidence="3 7" id="KW-0732">Signal</keyword>